<dbReference type="Pfam" id="PF10988">
    <property type="entry name" value="DUF2807"/>
    <property type="match status" value="1"/>
</dbReference>
<dbReference type="RefSeq" id="WP_061497447.1">
    <property type="nucleotide sequence ID" value="NZ_CP010951.1"/>
</dbReference>
<gene>
    <name evidence="3" type="ORF">UC35_06815</name>
</gene>
<dbReference type="InterPro" id="IPR021255">
    <property type="entry name" value="DUF2807"/>
</dbReference>
<feature type="domain" description="Putative auto-transporter adhesin head GIN" evidence="2">
    <location>
        <begin position="46"/>
        <end position="230"/>
    </location>
</feature>
<keyword evidence="4" id="KW-1185">Reference proteome</keyword>
<evidence type="ECO:0000313" key="3">
    <source>
        <dbReference type="EMBL" id="AMO22647.1"/>
    </source>
</evidence>
<name>A0A127JRS3_9BURK</name>
<dbReference type="PANTHER" id="PTHR39200">
    <property type="entry name" value="HYPOTHETICAL EXPORTED PROTEIN"/>
    <property type="match status" value="1"/>
</dbReference>
<evidence type="ECO:0000256" key="1">
    <source>
        <dbReference type="SAM" id="SignalP"/>
    </source>
</evidence>
<accession>A0A127JRS3</accession>
<dbReference type="AlphaFoldDB" id="A0A127JRS3"/>
<dbReference type="Proteomes" id="UP000070433">
    <property type="component" value="Chromosome"/>
</dbReference>
<dbReference type="Gene3D" id="2.160.20.120">
    <property type="match status" value="1"/>
</dbReference>
<dbReference type="PANTHER" id="PTHR39200:SF1">
    <property type="entry name" value="AUTO-TRANSPORTER ADHESIN HEAD GIN DOMAIN-CONTAINING PROTEIN-RELATED"/>
    <property type="match status" value="1"/>
</dbReference>
<feature type="chain" id="PRO_5007449473" description="Putative auto-transporter adhesin head GIN domain-containing protein" evidence="1">
    <location>
        <begin position="35"/>
        <end position="245"/>
    </location>
</feature>
<feature type="signal peptide" evidence="1">
    <location>
        <begin position="1"/>
        <end position="34"/>
    </location>
</feature>
<protein>
    <recommendedName>
        <fullName evidence="2">Putative auto-transporter adhesin head GIN domain-containing protein</fullName>
    </recommendedName>
</protein>
<sequence>MDGFTRATAPRRTRRAIALTAVAAALMASPLSQAALMATETRSVADFDTVVFAVPGEVRIEQGARETLTLECESAVLRKLTSEVRGRQLIIGVAAPGRIETQQPIRIKLGVRTLRGLESRAPSAIRTGPLRTDSLALVLAGGGSIRVEHLENASSLDVKITGAGDVAVGGGRVKDQQLAIRGIGSYAASRLASESADVAIDGNADVQLAASSTLAVRIGGIGHVRYHGNPVVARSIRGIGSIEKD</sequence>
<evidence type="ECO:0000259" key="2">
    <source>
        <dbReference type="Pfam" id="PF10988"/>
    </source>
</evidence>
<proteinExistence type="predicted"/>
<keyword evidence="1" id="KW-0732">Signal</keyword>
<evidence type="ECO:0000313" key="4">
    <source>
        <dbReference type="Proteomes" id="UP000070433"/>
    </source>
</evidence>
<dbReference type="OrthoDB" id="5585143at2"/>
<reference evidence="3 4" key="1">
    <citation type="journal article" date="2014" name="Int. J. Syst. Evol. Microbiol.">
        <title>Ramlibacter solisilvae sp. nov., isolated from forest soil, and emended description of the genus Ramlibacter.</title>
        <authorList>
            <person name="Lee H.J."/>
            <person name="Lee S.H."/>
            <person name="Lee S.S."/>
            <person name="Lee J.S."/>
            <person name="Kim Y."/>
            <person name="Kim S.C."/>
            <person name="Jeon C.O."/>
        </authorList>
    </citation>
    <scope>NUCLEOTIDE SEQUENCE [LARGE SCALE GENOMIC DNA]</scope>
    <source>
        <strain evidence="3 4">5-10</strain>
    </source>
</reference>
<organism evidence="3 4">
    <name type="scientific">Ramlibacter tataouinensis</name>
    <dbReference type="NCBI Taxonomy" id="94132"/>
    <lineage>
        <taxon>Bacteria</taxon>
        <taxon>Pseudomonadati</taxon>
        <taxon>Pseudomonadota</taxon>
        <taxon>Betaproteobacteria</taxon>
        <taxon>Burkholderiales</taxon>
        <taxon>Comamonadaceae</taxon>
        <taxon>Ramlibacter</taxon>
    </lineage>
</organism>
<dbReference type="EMBL" id="CP010951">
    <property type="protein sequence ID" value="AMO22647.1"/>
    <property type="molecule type" value="Genomic_DNA"/>
</dbReference>